<dbReference type="InterPro" id="IPR042838">
    <property type="entry name" value="KIAA1958"/>
</dbReference>
<reference evidence="1" key="2">
    <citation type="submission" date="2020-11" db="EMBL/GenBank/DDBJ databases">
        <authorList>
            <person name="McCartney M.A."/>
            <person name="Auch B."/>
            <person name="Kono T."/>
            <person name="Mallez S."/>
            <person name="Becker A."/>
            <person name="Gohl D.M."/>
            <person name="Silverstein K.A.T."/>
            <person name="Koren S."/>
            <person name="Bechman K.B."/>
            <person name="Herman A."/>
            <person name="Abrahante J.E."/>
            <person name="Garbe J."/>
        </authorList>
    </citation>
    <scope>NUCLEOTIDE SEQUENCE</scope>
    <source>
        <strain evidence="1">Duluth1</strain>
        <tissue evidence="1">Whole animal</tissue>
    </source>
</reference>
<evidence type="ECO:0000313" key="2">
    <source>
        <dbReference type="Proteomes" id="UP000828390"/>
    </source>
</evidence>
<organism evidence="1 2">
    <name type="scientific">Dreissena polymorpha</name>
    <name type="common">Zebra mussel</name>
    <name type="synonym">Mytilus polymorpha</name>
    <dbReference type="NCBI Taxonomy" id="45954"/>
    <lineage>
        <taxon>Eukaryota</taxon>
        <taxon>Metazoa</taxon>
        <taxon>Spiralia</taxon>
        <taxon>Lophotrochozoa</taxon>
        <taxon>Mollusca</taxon>
        <taxon>Bivalvia</taxon>
        <taxon>Autobranchia</taxon>
        <taxon>Heteroconchia</taxon>
        <taxon>Euheterodonta</taxon>
        <taxon>Imparidentia</taxon>
        <taxon>Neoheterodontei</taxon>
        <taxon>Myida</taxon>
        <taxon>Dreissenoidea</taxon>
        <taxon>Dreissenidae</taxon>
        <taxon>Dreissena</taxon>
    </lineage>
</organism>
<dbReference type="EMBL" id="JAIWYP010000013">
    <property type="protein sequence ID" value="KAH3716798.1"/>
    <property type="molecule type" value="Genomic_DNA"/>
</dbReference>
<reference evidence="1" key="1">
    <citation type="journal article" date="2019" name="bioRxiv">
        <title>The Genome of the Zebra Mussel, Dreissena polymorpha: A Resource for Invasive Species Research.</title>
        <authorList>
            <person name="McCartney M.A."/>
            <person name="Auch B."/>
            <person name="Kono T."/>
            <person name="Mallez S."/>
            <person name="Zhang Y."/>
            <person name="Obille A."/>
            <person name="Becker A."/>
            <person name="Abrahante J.E."/>
            <person name="Garbe J."/>
            <person name="Badalamenti J.P."/>
            <person name="Herman A."/>
            <person name="Mangelson H."/>
            <person name="Liachko I."/>
            <person name="Sullivan S."/>
            <person name="Sone E.D."/>
            <person name="Koren S."/>
            <person name="Silverstein K.A.T."/>
            <person name="Beckman K.B."/>
            <person name="Gohl D.M."/>
        </authorList>
    </citation>
    <scope>NUCLEOTIDE SEQUENCE</scope>
    <source>
        <strain evidence="1">Duluth1</strain>
        <tissue evidence="1">Whole animal</tissue>
    </source>
</reference>
<comment type="caution">
    <text evidence="1">The sequence shown here is derived from an EMBL/GenBank/DDBJ whole genome shotgun (WGS) entry which is preliminary data.</text>
</comment>
<evidence type="ECO:0000313" key="1">
    <source>
        <dbReference type="EMBL" id="KAH3716798.1"/>
    </source>
</evidence>
<name>A0A9D4C3N1_DREPO</name>
<protein>
    <submittedName>
        <fullName evidence="1">Uncharacterized protein</fullName>
    </submittedName>
</protein>
<sequence length="102" mass="12109">MQHTFFIIRRKVKQRPYAVPDQPDRDPVHLYKLYADKRPVDMTTEDSPFFLTPGNKTRQCLFRKSAMGINKLYSIMNEMKTDAGIQEPRLTPYRSKPYIRLT</sequence>
<dbReference type="PANTHER" id="PTHR46963">
    <property type="entry name" value="SIMILAR TO RIKEN CDNA E130308A19"/>
    <property type="match status" value="1"/>
</dbReference>
<dbReference type="AlphaFoldDB" id="A0A9D4C3N1"/>
<gene>
    <name evidence="1" type="ORF">DPMN_059527</name>
</gene>
<proteinExistence type="predicted"/>
<keyword evidence="2" id="KW-1185">Reference proteome</keyword>
<dbReference type="PANTHER" id="PTHR46963:SF1">
    <property type="entry name" value="SIMILAR TO RIKEN CDNA E130308A19"/>
    <property type="match status" value="1"/>
</dbReference>
<dbReference type="Proteomes" id="UP000828390">
    <property type="component" value="Unassembled WGS sequence"/>
</dbReference>
<accession>A0A9D4C3N1</accession>